<feature type="region of interest" description="Disordered" evidence="4">
    <location>
        <begin position="1"/>
        <end position="21"/>
    </location>
</feature>
<dbReference type="Pfam" id="PF13404">
    <property type="entry name" value="HTH_AsnC-type"/>
    <property type="match status" value="1"/>
</dbReference>
<protein>
    <submittedName>
        <fullName evidence="6">DNA-binding Lrp family transcriptional regulator</fullName>
    </submittedName>
</protein>
<dbReference type="GO" id="GO:0043200">
    <property type="term" value="P:response to amino acid"/>
    <property type="evidence" value="ECO:0007669"/>
    <property type="project" value="TreeGrafter"/>
</dbReference>
<dbReference type="Proteomes" id="UP000233766">
    <property type="component" value="Unassembled WGS sequence"/>
</dbReference>
<comment type="caution">
    <text evidence="6">The sequence shown here is derived from an EMBL/GenBank/DDBJ whole genome shotgun (WGS) entry which is preliminary data.</text>
</comment>
<dbReference type="InterPro" id="IPR019888">
    <property type="entry name" value="Tscrpt_reg_AsnC-like"/>
</dbReference>
<reference evidence="6 7" key="1">
    <citation type="submission" date="2017-12" db="EMBL/GenBank/DDBJ databases">
        <title>Sequencing the genomes of 1000 Actinobacteria strains.</title>
        <authorList>
            <person name="Klenk H.-P."/>
        </authorList>
    </citation>
    <scope>NUCLEOTIDE SEQUENCE [LARGE SCALE GENOMIC DNA]</scope>
    <source>
        <strain evidence="6 7">DSM 44489</strain>
    </source>
</reference>
<dbReference type="Gene3D" id="3.30.70.920">
    <property type="match status" value="1"/>
</dbReference>
<name>A0A2N3WX74_9NOCA</name>
<dbReference type="Pfam" id="PF01037">
    <property type="entry name" value="AsnC_trans_reg"/>
    <property type="match status" value="1"/>
</dbReference>
<dbReference type="PANTHER" id="PTHR30154:SF54">
    <property type="entry name" value="POSSIBLE TRANSCRIPTIONAL REGULATORY PROTEIN (PROBABLY LRP_ASNC-FAMILY)"/>
    <property type="match status" value="1"/>
</dbReference>
<dbReference type="GO" id="GO:0005829">
    <property type="term" value="C:cytosol"/>
    <property type="evidence" value="ECO:0007669"/>
    <property type="project" value="TreeGrafter"/>
</dbReference>
<dbReference type="AlphaFoldDB" id="A0A2N3WX74"/>
<evidence type="ECO:0000256" key="4">
    <source>
        <dbReference type="SAM" id="MobiDB-lite"/>
    </source>
</evidence>
<dbReference type="InterPro" id="IPR019887">
    <property type="entry name" value="Tscrpt_reg_AsnC/Lrp_C"/>
</dbReference>
<evidence type="ECO:0000256" key="3">
    <source>
        <dbReference type="ARBA" id="ARBA00023163"/>
    </source>
</evidence>
<sequence length="170" mass="18423">MASRQLQRPHPVQPFRGSPSSLDDIDRQLLAELAEDARVPNNVLAARVGIAASTCSLRLRRLRELGAIRGFYTDIAPEALGLPLQAMISVQVQPAARARIGELSAKLAALPGVVNVYFLAGTVDFLIQVSAASPDALREFVTQELSATREFASTETSLVFEHLRSPHPAR</sequence>
<proteinExistence type="predicted"/>
<organism evidence="6 7">
    <name type="scientific">Nocardia fluminea</name>
    <dbReference type="NCBI Taxonomy" id="134984"/>
    <lineage>
        <taxon>Bacteria</taxon>
        <taxon>Bacillati</taxon>
        <taxon>Actinomycetota</taxon>
        <taxon>Actinomycetes</taxon>
        <taxon>Mycobacteriales</taxon>
        <taxon>Nocardiaceae</taxon>
        <taxon>Nocardia</taxon>
    </lineage>
</organism>
<keyword evidence="7" id="KW-1185">Reference proteome</keyword>
<dbReference type="SMART" id="SM00344">
    <property type="entry name" value="HTH_ASNC"/>
    <property type="match status" value="1"/>
</dbReference>
<keyword evidence="2 6" id="KW-0238">DNA-binding</keyword>
<dbReference type="PRINTS" id="PR00033">
    <property type="entry name" value="HTHASNC"/>
</dbReference>
<dbReference type="PANTHER" id="PTHR30154">
    <property type="entry name" value="LEUCINE-RESPONSIVE REGULATORY PROTEIN"/>
    <property type="match status" value="1"/>
</dbReference>
<dbReference type="InterPro" id="IPR036388">
    <property type="entry name" value="WH-like_DNA-bd_sf"/>
</dbReference>
<evidence type="ECO:0000256" key="2">
    <source>
        <dbReference type="ARBA" id="ARBA00023125"/>
    </source>
</evidence>
<feature type="domain" description="HTH asnC-type" evidence="5">
    <location>
        <begin position="22"/>
        <end position="83"/>
    </location>
</feature>
<dbReference type="InterPro" id="IPR000485">
    <property type="entry name" value="AsnC-type_HTH_dom"/>
</dbReference>
<dbReference type="OrthoDB" id="4411089at2"/>
<dbReference type="Gene3D" id="1.10.10.10">
    <property type="entry name" value="Winged helix-like DNA-binding domain superfamily/Winged helix DNA-binding domain"/>
    <property type="match status" value="1"/>
</dbReference>
<keyword evidence="1" id="KW-0805">Transcription regulation</keyword>
<dbReference type="InterPro" id="IPR011008">
    <property type="entry name" value="Dimeric_a/b-barrel"/>
</dbReference>
<dbReference type="SUPFAM" id="SSF54909">
    <property type="entry name" value="Dimeric alpha+beta barrel"/>
    <property type="match status" value="1"/>
</dbReference>
<keyword evidence="3" id="KW-0804">Transcription</keyword>
<dbReference type="PROSITE" id="PS50956">
    <property type="entry name" value="HTH_ASNC_2"/>
    <property type="match status" value="1"/>
</dbReference>
<evidence type="ECO:0000313" key="7">
    <source>
        <dbReference type="Proteomes" id="UP000233766"/>
    </source>
</evidence>
<dbReference type="GO" id="GO:0043565">
    <property type="term" value="F:sequence-specific DNA binding"/>
    <property type="evidence" value="ECO:0007669"/>
    <property type="project" value="InterPro"/>
</dbReference>
<evidence type="ECO:0000256" key="1">
    <source>
        <dbReference type="ARBA" id="ARBA00023015"/>
    </source>
</evidence>
<dbReference type="SUPFAM" id="SSF46785">
    <property type="entry name" value="Winged helix' DNA-binding domain"/>
    <property type="match status" value="1"/>
</dbReference>
<evidence type="ECO:0000313" key="6">
    <source>
        <dbReference type="EMBL" id="PKV98458.1"/>
    </source>
</evidence>
<gene>
    <name evidence="6" type="ORF">ATK86_0477</name>
</gene>
<dbReference type="InterPro" id="IPR036390">
    <property type="entry name" value="WH_DNA-bd_sf"/>
</dbReference>
<dbReference type="EMBL" id="PJMW01000001">
    <property type="protein sequence ID" value="PKV98458.1"/>
    <property type="molecule type" value="Genomic_DNA"/>
</dbReference>
<dbReference type="RefSeq" id="WP_101462916.1">
    <property type="nucleotide sequence ID" value="NZ_PJMW01000001.1"/>
</dbReference>
<evidence type="ECO:0000259" key="5">
    <source>
        <dbReference type="PROSITE" id="PS50956"/>
    </source>
</evidence>
<accession>A0A2N3WX74</accession>